<feature type="compositionally biased region" description="Low complexity" evidence="1">
    <location>
        <begin position="242"/>
        <end position="257"/>
    </location>
</feature>
<name>A0ABS2CG70_9MICO</name>
<comment type="caution">
    <text evidence="3">The sequence shown here is derived from an EMBL/GenBank/DDBJ whole genome shotgun (WGS) entry which is preliminary data.</text>
</comment>
<gene>
    <name evidence="3" type="ORF">JQN70_00555</name>
</gene>
<keyword evidence="2" id="KW-0812">Transmembrane</keyword>
<evidence type="ECO:0008006" key="5">
    <source>
        <dbReference type="Google" id="ProtNLM"/>
    </source>
</evidence>
<dbReference type="RefSeq" id="WP_204129361.1">
    <property type="nucleotide sequence ID" value="NZ_JAFDVD010000001.1"/>
</dbReference>
<evidence type="ECO:0000256" key="1">
    <source>
        <dbReference type="SAM" id="MobiDB-lite"/>
    </source>
</evidence>
<dbReference type="EMBL" id="JAFDVD010000001">
    <property type="protein sequence ID" value="MBM6398870.1"/>
    <property type="molecule type" value="Genomic_DNA"/>
</dbReference>
<feature type="transmembrane region" description="Helical" evidence="2">
    <location>
        <begin position="220"/>
        <end position="239"/>
    </location>
</feature>
<feature type="region of interest" description="Disordered" evidence="1">
    <location>
        <begin position="242"/>
        <end position="263"/>
    </location>
</feature>
<accession>A0ABS2CG70</accession>
<evidence type="ECO:0000313" key="3">
    <source>
        <dbReference type="EMBL" id="MBM6398870.1"/>
    </source>
</evidence>
<proteinExistence type="predicted"/>
<keyword evidence="2" id="KW-1133">Transmembrane helix</keyword>
<evidence type="ECO:0000256" key="2">
    <source>
        <dbReference type="SAM" id="Phobius"/>
    </source>
</evidence>
<feature type="compositionally biased region" description="Low complexity" evidence="1">
    <location>
        <begin position="81"/>
        <end position="90"/>
    </location>
</feature>
<protein>
    <recommendedName>
        <fullName evidence="5">DNA-directed RNA polymerase specialized sigma24 family protein</fullName>
    </recommendedName>
</protein>
<reference evidence="3" key="1">
    <citation type="submission" date="2021-02" db="EMBL/GenBank/DDBJ databases">
        <title>Phycicoccus sp. MQZ13P-5T, whole genome shotgun sequence.</title>
        <authorList>
            <person name="Tuo L."/>
        </authorList>
    </citation>
    <scope>NUCLEOTIDE SEQUENCE</scope>
    <source>
        <strain evidence="3">MQZ13P-5</strain>
    </source>
</reference>
<organism evidence="3 4">
    <name type="scientific">Phycicoccus sonneratiae</name>
    <dbReference type="NCBI Taxonomy" id="2807628"/>
    <lineage>
        <taxon>Bacteria</taxon>
        <taxon>Bacillati</taxon>
        <taxon>Actinomycetota</taxon>
        <taxon>Actinomycetes</taxon>
        <taxon>Micrococcales</taxon>
        <taxon>Intrasporangiaceae</taxon>
        <taxon>Phycicoccus</taxon>
    </lineage>
</organism>
<feature type="region of interest" description="Disordered" evidence="1">
    <location>
        <begin position="81"/>
        <end position="104"/>
    </location>
</feature>
<evidence type="ECO:0000313" key="4">
    <source>
        <dbReference type="Proteomes" id="UP001430172"/>
    </source>
</evidence>
<keyword evidence="2" id="KW-0472">Membrane</keyword>
<keyword evidence="4" id="KW-1185">Reference proteome</keyword>
<dbReference type="Proteomes" id="UP001430172">
    <property type="component" value="Unassembled WGS sequence"/>
</dbReference>
<sequence length="602" mass="62723">MAGEGAGGRAASDFVEFAGAHEGPAFRAAVVVCGDPVTAERVVLEALTAVAADWGEAREAGPAATLRTAVHRRALAACGADPDAGGAAAPDTPPDPDPGATADSWGVDLLTERRSAVRAVLAGLTPRQRVVAAVRWLEERPDRETAELAHLDAARLRDAVDVVRARLGVLVHGEDATVEASDDELRELLELASDDLDEPALAESAWAAAEQRRRTVRRRGLVAGAVVLAGGAVAVAVTGRDTPAPRVAPSSSATSSTGGPGRLQGVPVDGVGVYLAPEPSLETRLPLYPDAARLALPQRLGPGRDRPLEILSPAGTTASVRAVFLVRVEGGVQPALFLPRQSTRLQLVAMAPLRPTVDAGGNTGLRLGPRSVDGERRRVVFAQPGAVVVLEVHSARTHRLAVPDEHLGTAGWATDGRTIVAASDDAGWLVDSVTGKATRAKAPVLAGWADIAVTGGPATLRSFAGDGRLTTSRELAGPDLDVQGESVSNTEGWACRAAFFGAVRATGNRMQGLAAVQGDLRPSPRILAAAATEDVPLAAYRPLAWGPRDTVLLESRSFTAEVEALRVLAWDVIENRLYRVAEVDRPASEADTDQGFTGAWCL</sequence>